<dbReference type="AlphaFoldDB" id="A0A167C7P3"/>
<dbReference type="GeneID" id="30036225"/>
<evidence type="ECO:0000313" key="8">
    <source>
        <dbReference type="Proteomes" id="UP000189580"/>
    </source>
</evidence>
<evidence type="ECO:0000256" key="2">
    <source>
        <dbReference type="ARBA" id="ARBA00022664"/>
    </source>
</evidence>
<evidence type="ECO:0000256" key="5">
    <source>
        <dbReference type="SAM" id="MobiDB-lite"/>
    </source>
</evidence>
<feature type="domain" description="Beta-Casp" evidence="6">
    <location>
        <begin position="293"/>
        <end position="418"/>
    </location>
</feature>
<dbReference type="Gene3D" id="3.60.15.10">
    <property type="entry name" value="Ribonuclease Z/Hydroxyacylglutathione hydrolase-like"/>
    <property type="match status" value="1"/>
</dbReference>
<evidence type="ECO:0000259" key="6">
    <source>
        <dbReference type="SMART" id="SM01027"/>
    </source>
</evidence>
<keyword evidence="8" id="KW-1185">Reference proteome</keyword>
<dbReference type="Proteomes" id="UP000189580">
    <property type="component" value="Chromosome c"/>
</dbReference>
<reference evidence="7 8" key="1">
    <citation type="submission" date="2016-02" db="EMBL/GenBank/DDBJ databases">
        <title>Complete genome sequence and transcriptome regulation of the pentose utilising yeast Sugiyamaella lignohabitans.</title>
        <authorList>
            <person name="Bellasio M."/>
            <person name="Peymann A."/>
            <person name="Valli M."/>
            <person name="Sipitzky M."/>
            <person name="Graf A."/>
            <person name="Sauer M."/>
            <person name="Marx H."/>
            <person name="Mattanovich D."/>
        </authorList>
    </citation>
    <scope>NUCLEOTIDE SEQUENCE [LARGE SCALE GENOMIC DNA]</scope>
    <source>
        <strain evidence="7 8">CBS 10342</strain>
    </source>
</reference>
<dbReference type="InterPro" id="IPR001279">
    <property type="entry name" value="Metallo-B-lactamas"/>
</dbReference>
<dbReference type="Pfam" id="PF16661">
    <property type="entry name" value="Lactamase_B_6"/>
    <property type="match status" value="1"/>
</dbReference>
<evidence type="ECO:0000256" key="3">
    <source>
        <dbReference type="ARBA" id="ARBA00023242"/>
    </source>
</evidence>
<dbReference type="Gene3D" id="3.40.50.10890">
    <property type="match status" value="1"/>
</dbReference>
<feature type="region of interest" description="Disordered" evidence="5">
    <location>
        <begin position="557"/>
        <end position="606"/>
    </location>
</feature>
<keyword evidence="3 4" id="KW-0539">Nucleus</keyword>
<dbReference type="GO" id="GO:0005847">
    <property type="term" value="C:mRNA cleavage and polyadenylation specificity factor complex"/>
    <property type="evidence" value="ECO:0007669"/>
    <property type="project" value="InterPro"/>
</dbReference>
<proteinExistence type="inferred from homology"/>
<dbReference type="RefSeq" id="XP_018733800.1">
    <property type="nucleotide sequence ID" value="XM_018881185.1"/>
</dbReference>
<dbReference type="EMBL" id="CP014500">
    <property type="protein sequence ID" value="ANB11323.1"/>
    <property type="molecule type" value="Genomic_DNA"/>
</dbReference>
<dbReference type="InterPro" id="IPR027075">
    <property type="entry name" value="CPSF2"/>
</dbReference>
<dbReference type="CDD" id="cd16293">
    <property type="entry name" value="CPSF2-like_MBL-fold"/>
    <property type="match status" value="1"/>
</dbReference>
<sequence length="894" mass="98727">MFSFTPLQPPRKRLASTAAVPVSSATLITADSAAGSSASLAQVHQSLLTFPPNIKMLVDVGWNADLSMDLDYLINLAPSIDIILLTHATISHLGAFCYLYKMVPELASIPIYATMPVINMGRMITIDAYRSAGLLGPFSAAGNSNANGNANGNGANVLLTLADVDNAFDRIQSLKYSQPLALPGKLQGLTITAHNAGHTLGGTIWRIQKDQEDVLYAVDWNHSRDSLLNGALLQQDGKLVESLSRPSLMICGSKVTSTGLPLKFRKDLLLRQIRDTIDRGGSVLIPTSSAARMLELVTILDGFWTDMSRDPLSSIPLIYYSHVGTRTMSYASSMIEWMSSTVINQWESQTNTPFETRHVTYTCDLKDISTDKPRVIVASGEALEVGFARSIFAKLCSDERNTVILTENSGPGTLSGELYDYWFKQQDSSNDRSTASLAMKLQITYPTEFPLEGEELAQYNEVIREAQRKEELQNAIELRNQNILEQEESEESSDEEDDMVLTGQMDLSILIYGKDVYDYDVRQLKGKNRMFPFAQKRRRVDDYGDVIRSDDFVRVVEKTESESNSGGRGKSRMGGKRGWNNEGNGKNKNNNQEDEGPGRGKSNVDRQADNLAPSLIIPVKIVPTTEEITALCSIDFIDFEGLTDERSLKMIIPLIQPKKLIMIPSNDENSSTKLYESLAQVIPANGIFTATANEAINASINSFAFNVKISPELEGLLSWQKILGDYSVAHITGRLVIKDNEEAEQTPAEGVKLLKAEDSSMEVDDKEVVEIDKDEDMKDEKEQETAKLDLDLPLLKANSTTSKEITIVPLQTALELAAAPRSNPLLVGDIKLAELKKRLIAQGHRAEFRAEGILVCDEKVAVRKIAEGRLIIEGGIEKEFYQTRNLIRSLLATV</sequence>
<dbReference type="Pfam" id="PF10996">
    <property type="entry name" value="Beta-Casp"/>
    <property type="match status" value="1"/>
</dbReference>
<name>A0A167C7P3_9ASCO</name>
<dbReference type="InterPro" id="IPR025069">
    <property type="entry name" value="Cpsf2_C"/>
</dbReference>
<organism evidence="7 8">
    <name type="scientific">Sugiyamaella lignohabitans</name>
    <dbReference type="NCBI Taxonomy" id="796027"/>
    <lineage>
        <taxon>Eukaryota</taxon>
        <taxon>Fungi</taxon>
        <taxon>Dikarya</taxon>
        <taxon>Ascomycota</taxon>
        <taxon>Saccharomycotina</taxon>
        <taxon>Dipodascomycetes</taxon>
        <taxon>Dipodascales</taxon>
        <taxon>Trichomonascaceae</taxon>
        <taxon>Sugiyamaella</taxon>
    </lineage>
</organism>
<dbReference type="GO" id="GO:0006397">
    <property type="term" value="P:mRNA processing"/>
    <property type="evidence" value="ECO:0007669"/>
    <property type="project" value="UniProtKB-KW"/>
</dbReference>
<dbReference type="PANTHER" id="PTHR45922:SF1">
    <property type="entry name" value="CLEAVAGE AND POLYADENYLATION SPECIFICITY FACTOR SUBUNIT 2"/>
    <property type="match status" value="1"/>
</dbReference>
<dbReference type="InterPro" id="IPR035639">
    <property type="entry name" value="CPSF2_MBL"/>
</dbReference>
<dbReference type="PANTHER" id="PTHR45922">
    <property type="entry name" value="CLEAVAGE AND POLYADENYLATION SPECIFICITY FACTOR SUBUNIT 2"/>
    <property type="match status" value="1"/>
</dbReference>
<evidence type="ECO:0000256" key="1">
    <source>
        <dbReference type="ARBA" id="ARBA00004123"/>
    </source>
</evidence>
<dbReference type="GO" id="GO:0003723">
    <property type="term" value="F:RNA binding"/>
    <property type="evidence" value="ECO:0007669"/>
    <property type="project" value="UniProtKB-KW"/>
</dbReference>
<feature type="compositionally biased region" description="Low complexity" evidence="5">
    <location>
        <begin position="578"/>
        <end position="590"/>
    </location>
</feature>
<dbReference type="InterPro" id="IPR036866">
    <property type="entry name" value="RibonucZ/Hydroxyglut_hydro"/>
</dbReference>
<gene>
    <name evidence="7" type="primary">CFT2</name>
    <name evidence="7" type="ORF">AWJ20_4127</name>
</gene>
<feature type="compositionally biased region" description="Basic and acidic residues" evidence="5">
    <location>
        <begin position="596"/>
        <end position="606"/>
    </location>
</feature>
<dbReference type="SMART" id="SM01027">
    <property type="entry name" value="Beta-Casp"/>
    <property type="match status" value="1"/>
</dbReference>
<keyword evidence="2 4" id="KW-0507">mRNA processing</keyword>
<comment type="similarity">
    <text evidence="4">Belongs to the metallo-beta-lactamase superfamily. RNA-metabolizing metallo-beta-lactamase-like family. CPSF2/YSH1 subfamily.</text>
</comment>
<dbReference type="SUPFAM" id="SSF56281">
    <property type="entry name" value="Metallo-hydrolase/oxidoreductase"/>
    <property type="match status" value="1"/>
</dbReference>
<dbReference type="Pfam" id="PF13299">
    <property type="entry name" value="CPSF100_C"/>
    <property type="match status" value="1"/>
</dbReference>
<dbReference type="KEGG" id="slb:AWJ20_4127"/>
<keyword evidence="4" id="KW-0694">RNA-binding</keyword>
<protein>
    <recommendedName>
        <fullName evidence="4">Cleavage and polyadenylation specificity factor subunit 2</fullName>
    </recommendedName>
    <alternativeName>
        <fullName evidence="4">Cleavage and polyadenylation specificity factor 100 kDa subunit</fullName>
    </alternativeName>
</protein>
<dbReference type="OrthoDB" id="64353at2759"/>
<evidence type="ECO:0000256" key="4">
    <source>
        <dbReference type="RuleBase" id="RU365006"/>
    </source>
</evidence>
<dbReference type="InterPro" id="IPR022712">
    <property type="entry name" value="Beta_Casp"/>
</dbReference>
<evidence type="ECO:0000313" key="7">
    <source>
        <dbReference type="EMBL" id="ANB11323.1"/>
    </source>
</evidence>
<comment type="subcellular location">
    <subcellularLocation>
        <location evidence="1 4">Nucleus</location>
    </subcellularLocation>
</comment>
<accession>A0A167C7P3</accession>